<dbReference type="Proteomes" id="UP000005755">
    <property type="component" value="Unassembled WGS sequence"/>
</dbReference>
<dbReference type="EMBL" id="DS990393">
    <property type="protein sequence ID" value="EFR47310.1"/>
    <property type="molecule type" value="Genomic_DNA"/>
</dbReference>
<sequence>MTKSIFLKCLFLNASLLCFIVLGLNGVQKHTCKNTLDLTCFGICNKVLLQCHAF</sequence>
<reference evidence="2" key="1">
    <citation type="journal article" date="2014" name="Genome Announc.">
        <title>Draft genome sequences of six enterohepatic helicobacter species isolated from humans and one from rhesus macaques.</title>
        <authorList>
            <person name="Shen Z."/>
            <person name="Sheh A."/>
            <person name="Young S.K."/>
            <person name="Abouelliel A."/>
            <person name="Ward D.V."/>
            <person name="Earl A.M."/>
            <person name="Fox J.G."/>
        </authorList>
    </citation>
    <scope>NUCLEOTIDE SEQUENCE [LARGE SCALE GENOMIC DNA]</scope>
    <source>
        <strain evidence="2">CCUG 18818</strain>
    </source>
</reference>
<evidence type="ECO:0000313" key="1">
    <source>
        <dbReference type="EMBL" id="EFR47310.1"/>
    </source>
</evidence>
<accession>A0ABN0BCH3</accession>
<protein>
    <submittedName>
        <fullName evidence="1">Uncharacterized protein</fullName>
    </submittedName>
</protein>
<gene>
    <name evidence="1" type="ORF">HCCG_01858</name>
</gene>
<keyword evidence="2" id="KW-1185">Reference proteome</keyword>
<name>A0ABN0BCH3_9HELI</name>
<organism evidence="1 2">
    <name type="scientific">Helicobacter cinaedi CCUG 18818 = ATCC BAA-847</name>
    <dbReference type="NCBI Taxonomy" id="537971"/>
    <lineage>
        <taxon>Bacteria</taxon>
        <taxon>Pseudomonadati</taxon>
        <taxon>Campylobacterota</taxon>
        <taxon>Epsilonproteobacteria</taxon>
        <taxon>Campylobacterales</taxon>
        <taxon>Helicobacteraceae</taxon>
        <taxon>Helicobacter</taxon>
    </lineage>
</organism>
<evidence type="ECO:0000313" key="2">
    <source>
        <dbReference type="Proteomes" id="UP000005755"/>
    </source>
</evidence>
<proteinExistence type="predicted"/>